<gene>
    <name evidence="1" type="ORF">MENT_LOCUS13902</name>
</gene>
<organism evidence="1 2">
    <name type="scientific">Meloidogyne enterolobii</name>
    <name type="common">Root-knot nematode worm</name>
    <name type="synonym">Meloidogyne mayaguensis</name>
    <dbReference type="NCBI Taxonomy" id="390850"/>
    <lineage>
        <taxon>Eukaryota</taxon>
        <taxon>Metazoa</taxon>
        <taxon>Ecdysozoa</taxon>
        <taxon>Nematoda</taxon>
        <taxon>Chromadorea</taxon>
        <taxon>Rhabditida</taxon>
        <taxon>Tylenchina</taxon>
        <taxon>Tylenchomorpha</taxon>
        <taxon>Tylenchoidea</taxon>
        <taxon>Meloidogynidae</taxon>
        <taxon>Meloidogyninae</taxon>
        <taxon>Meloidogyne</taxon>
    </lineage>
</organism>
<protein>
    <submittedName>
        <fullName evidence="1">Uncharacterized protein</fullName>
    </submittedName>
</protein>
<comment type="caution">
    <text evidence="1">The sequence shown here is derived from an EMBL/GenBank/DDBJ whole genome shotgun (WGS) entry which is preliminary data.</text>
</comment>
<proteinExistence type="predicted"/>
<dbReference type="Proteomes" id="UP000580250">
    <property type="component" value="Unassembled WGS sequence"/>
</dbReference>
<accession>A0A6V7UJL7</accession>
<dbReference type="EMBL" id="CAJEWN010000076">
    <property type="protein sequence ID" value="CAD2159790.1"/>
    <property type="molecule type" value="Genomic_DNA"/>
</dbReference>
<name>A0A6V7UJL7_MELEN</name>
<dbReference type="AlphaFoldDB" id="A0A6V7UJL7"/>
<reference evidence="1 2" key="1">
    <citation type="submission" date="2020-08" db="EMBL/GenBank/DDBJ databases">
        <authorList>
            <person name="Koutsovoulos G."/>
            <person name="Danchin GJ E."/>
        </authorList>
    </citation>
    <scope>NUCLEOTIDE SEQUENCE [LARGE SCALE GENOMIC DNA]</scope>
</reference>
<evidence type="ECO:0000313" key="1">
    <source>
        <dbReference type="EMBL" id="CAD2159790.1"/>
    </source>
</evidence>
<evidence type="ECO:0000313" key="2">
    <source>
        <dbReference type="Proteomes" id="UP000580250"/>
    </source>
</evidence>
<sequence length="296" mass="33717">MEQKIWPEPEKPSCAAGYKYETTIVVNHFSTEFFGFPKHEQKDRFWYCFDHDGHCKDFYTTCGMKCENGTLAFDIKVAIDALQDSITNVFDYGNKEDEKQDGFIEQNKNDIKEIRKVMVTQEELNETKDHFEKLIEKKDKEYIKREEALKLWAMGYVDAQINETKEKINKVNETIYKEIDKLRKELLGELRNELESYALFFHARIECLKTFLGLYKTTCEKVVDRFAVLWKDVVQGTSAAVCGAVALGFTSPTTVGAVAAGAAAGGYCYWGSGQIYDGALEWASIIISDPADGKNC</sequence>